<feature type="transmembrane region" description="Helical" evidence="2">
    <location>
        <begin position="20"/>
        <end position="44"/>
    </location>
</feature>
<feature type="transmembrane region" description="Helical" evidence="2">
    <location>
        <begin position="188"/>
        <end position="208"/>
    </location>
</feature>
<feature type="region of interest" description="Disordered" evidence="1">
    <location>
        <begin position="250"/>
        <end position="279"/>
    </location>
</feature>
<dbReference type="InParanoid" id="A0A1E7FMF3"/>
<proteinExistence type="predicted"/>
<evidence type="ECO:0000313" key="3">
    <source>
        <dbReference type="EMBL" id="OEU19255.1"/>
    </source>
</evidence>
<dbReference type="Proteomes" id="UP000095751">
    <property type="component" value="Unassembled WGS sequence"/>
</dbReference>
<gene>
    <name evidence="3" type="ORF">FRACYDRAFT_235305</name>
</gene>
<keyword evidence="4" id="KW-1185">Reference proteome</keyword>
<evidence type="ECO:0000256" key="2">
    <source>
        <dbReference type="SAM" id="Phobius"/>
    </source>
</evidence>
<dbReference type="KEGG" id="fcy:FRACYDRAFT_235305"/>
<name>A0A1E7FMF3_9STRA</name>
<keyword evidence="2" id="KW-0472">Membrane</keyword>
<protein>
    <submittedName>
        <fullName evidence="3">Uncharacterized protein</fullName>
    </submittedName>
</protein>
<keyword evidence="2" id="KW-1133">Transmembrane helix</keyword>
<dbReference type="AlphaFoldDB" id="A0A1E7FMF3"/>
<evidence type="ECO:0000313" key="4">
    <source>
        <dbReference type="Proteomes" id="UP000095751"/>
    </source>
</evidence>
<keyword evidence="2" id="KW-0812">Transmembrane</keyword>
<dbReference type="EMBL" id="KV784355">
    <property type="protein sequence ID" value="OEU19255.1"/>
    <property type="molecule type" value="Genomic_DNA"/>
</dbReference>
<dbReference type="OrthoDB" id="52860at2759"/>
<feature type="transmembrane region" description="Helical" evidence="2">
    <location>
        <begin position="152"/>
        <end position="173"/>
    </location>
</feature>
<feature type="transmembrane region" description="Helical" evidence="2">
    <location>
        <begin position="123"/>
        <end position="145"/>
    </location>
</feature>
<accession>A0A1E7FMF3</accession>
<sequence length="279" mass="31387">MTMVITCTKSYSKRNLSIKAIISVFVGVGIGCAIVAIRSCRWFVFLQNQTNENRPLVEEWEFFPDIMNSTTSIGLFRYETNNTLIPYEVVYADTTTDNLNNNNLRCEPYPEFWISAADYRWKFTAQLFVMLGPIIAFQSICLAIIGANRFWICTFLLLAMGLQTATVITAVSWCDRYWDCPWLIGAKVNLTAACSFLLGWLVAMLGLVDRNDNDNYNEQNSRAKKKNGDEIAAYDSDERDSISVNITSVHHEEECSSTSGEMTQVDIEDGSSKIGATSS</sequence>
<evidence type="ECO:0000256" key="1">
    <source>
        <dbReference type="SAM" id="MobiDB-lite"/>
    </source>
</evidence>
<organism evidence="3 4">
    <name type="scientific">Fragilariopsis cylindrus CCMP1102</name>
    <dbReference type="NCBI Taxonomy" id="635003"/>
    <lineage>
        <taxon>Eukaryota</taxon>
        <taxon>Sar</taxon>
        <taxon>Stramenopiles</taxon>
        <taxon>Ochrophyta</taxon>
        <taxon>Bacillariophyta</taxon>
        <taxon>Bacillariophyceae</taxon>
        <taxon>Bacillariophycidae</taxon>
        <taxon>Bacillariales</taxon>
        <taxon>Bacillariaceae</taxon>
        <taxon>Fragilariopsis</taxon>
    </lineage>
</organism>
<reference evidence="3 4" key="1">
    <citation type="submission" date="2016-09" db="EMBL/GenBank/DDBJ databases">
        <title>Extensive genetic diversity and differential bi-allelic expression allows diatom success in the polar Southern Ocean.</title>
        <authorList>
            <consortium name="DOE Joint Genome Institute"/>
            <person name="Mock T."/>
            <person name="Otillar R.P."/>
            <person name="Strauss J."/>
            <person name="Dupont C."/>
            <person name="Frickenhaus S."/>
            <person name="Maumus F."/>
            <person name="Mcmullan M."/>
            <person name="Sanges R."/>
            <person name="Schmutz J."/>
            <person name="Toseland A."/>
            <person name="Valas R."/>
            <person name="Veluchamy A."/>
            <person name="Ward B.J."/>
            <person name="Allen A."/>
            <person name="Barry K."/>
            <person name="Falciatore A."/>
            <person name="Ferrante M."/>
            <person name="Fortunato A.E."/>
            <person name="Gloeckner G."/>
            <person name="Gruber A."/>
            <person name="Hipkin R."/>
            <person name="Janech M."/>
            <person name="Kroth P."/>
            <person name="Leese F."/>
            <person name="Lindquist E."/>
            <person name="Lyon B.R."/>
            <person name="Martin J."/>
            <person name="Mayer C."/>
            <person name="Parker M."/>
            <person name="Quesneville H."/>
            <person name="Raymond J."/>
            <person name="Uhlig C."/>
            <person name="Valentin K.U."/>
            <person name="Worden A.Z."/>
            <person name="Armbrust E.V."/>
            <person name="Bowler C."/>
            <person name="Green B."/>
            <person name="Moulton V."/>
            <person name="Van Oosterhout C."/>
            <person name="Grigoriev I."/>
        </authorList>
    </citation>
    <scope>NUCLEOTIDE SEQUENCE [LARGE SCALE GENOMIC DNA]</scope>
    <source>
        <strain evidence="3 4">CCMP1102</strain>
    </source>
</reference>